<keyword evidence="2" id="KW-1185">Reference proteome</keyword>
<comment type="caution">
    <text evidence="1">The sequence shown here is derived from an EMBL/GenBank/DDBJ whole genome shotgun (WGS) entry which is preliminary data.</text>
</comment>
<evidence type="ECO:0000313" key="2">
    <source>
        <dbReference type="Proteomes" id="UP001138661"/>
    </source>
</evidence>
<evidence type="ECO:0000313" key="1">
    <source>
        <dbReference type="EMBL" id="MBW4710704.1"/>
    </source>
</evidence>
<reference evidence="1" key="1">
    <citation type="submission" date="2021-07" db="EMBL/GenBank/DDBJ databases">
        <title>Roseobacter insulae sp. nov., isolated from a tidal flat.</title>
        <authorList>
            <person name="Park S."/>
            <person name="Yoon J.-H."/>
        </authorList>
    </citation>
    <scope>NUCLEOTIDE SEQUENCE</scope>
    <source>
        <strain evidence="1">YSTF-M11</strain>
    </source>
</reference>
<name>A0A9X1G0J7_9RHOB</name>
<protein>
    <submittedName>
        <fullName evidence="1">Uncharacterized protein</fullName>
    </submittedName>
</protein>
<proteinExistence type="predicted"/>
<organism evidence="1 2">
    <name type="scientific">Roseobacter insulae</name>
    <dbReference type="NCBI Taxonomy" id="2859783"/>
    <lineage>
        <taxon>Bacteria</taxon>
        <taxon>Pseudomonadati</taxon>
        <taxon>Pseudomonadota</taxon>
        <taxon>Alphaproteobacteria</taxon>
        <taxon>Rhodobacterales</taxon>
        <taxon>Roseobacteraceae</taxon>
        <taxon>Roseobacter</taxon>
    </lineage>
</organism>
<dbReference type="AlphaFoldDB" id="A0A9X1G0J7"/>
<accession>A0A9X1G0J7</accession>
<dbReference type="EMBL" id="JAHXDN010000010">
    <property type="protein sequence ID" value="MBW4710704.1"/>
    <property type="molecule type" value="Genomic_DNA"/>
</dbReference>
<dbReference type="Proteomes" id="UP001138661">
    <property type="component" value="Unassembled WGS sequence"/>
</dbReference>
<sequence>MNVSPVTAPCAEPFYVAQTFEPEHLKAPHLWFQAQLAEIDLERVGWHRMTVRGSKPRGLLIEAWETRPTAEGEPRFAFAANPLGDGLWPL</sequence>
<dbReference type="RefSeq" id="WP_219507784.1">
    <property type="nucleotide sequence ID" value="NZ_JAHXDN010000010.1"/>
</dbReference>
<gene>
    <name evidence="1" type="ORF">KX928_23185</name>
</gene>